<sequence>MATPDPIAALAEVMVVPADAVADVLDVLNLADVALIDRPTAVVLHAAQQLAAAGIRPTAEALNGRLSQTGQYDGHRGKLVANRVLDAATTAPIVTDSPARAVLAEVVAPIAEQLLLDKLAAMGTALVEYTSDGRLYDAVAGLSRDYREVTRVHGFVRALHAMTEGAAS</sequence>
<dbReference type="Proteomes" id="UP001200110">
    <property type="component" value="Unassembled WGS sequence"/>
</dbReference>
<dbReference type="EMBL" id="JAKKOR010000007">
    <property type="protein sequence ID" value="MCF8588740.1"/>
    <property type="molecule type" value="Genomic_DNA"/>
</dbReference>
<evidence type="ECO:0000313" key="1">
    <source>
        <dbReference type="EMBL" id="MCF8588740.1"/>
    </source>
</evidence>
<reference evidence="1 2" key="1">
    <citation type="submission" date="2022-01" db="EMBL/GenBank/DDBJ databases">
        <authorList>
            <person name="Huang Y."/>
        </authorList>
    </citation>
    <scope>NUCLEOTIDE SEQUENCE [LARGE SCALE GENOMIC DNA]</scope>
    <source>
        <strain evidence="1 2">HY366</strain>
    </source>
</reference>
<evidence type="ECO:0008006" key="3">
    <source>
        <dbReference type="Google" id="ProtNLM"/>
    </source>
</evidence>
<comment type="caution">
    <text evidence="1">The sequence shown here is derived from an EMBL/GenBank/DDBJ whole genome shotgun (WGS) entry which is preliminary data.</text>
</comment>
<protein>
    <recommendedName>
        <fullName evidence="3">DUF222 domain-containing protein</fullName>
    </recommendedName>
</protein>
<accession>A0ABS9IT49</accession>
<gene>
    <name evidence="1" type="ORF">L5G33_09720</name>
</gene>
<evidence type="ECO:0000313" key="2">
    <source>
        <dbReference type="Proteomes" id="UP001200110"/>
    </source>
</evidence>
<organism evidence="1 2">
    <name type="scientific">Gordonia liuliyuniae</name>
    <dbReference type="NCBI Taxonomy" id="2911517"/>
    <lineage>
        <taxon>Bacteria</taxon>
        <taxon>Bacillati</taxon>
        <taxon>Actinomycetota</taxon>
        <taxon>Actinomycetes</taxon>
        <taxon>Mycobacteriales</taxon>
        <taxon>Gordoniaceae</taxon>
        <taxon>Gordonia</taxon>
    </lineage>
</organism>
<keyword evidence="2" id="KW-1185">Reference proteome</keyword>
<proteinExistence type="predicted"/>
<name>A0ABS9IT49_9ACTN</name>
<dbReference type="RefSeq" id="WP_236997972.1">
    <property type="nucleotide sequence ID" value="NZ_JAKKOR010000007.1"/>
</dbReference>